<dbReference type="GO" id="GO:0016787">
    <property type="term" value="F:hydrolase activity"/>
    <property type="evidence" value="ECO:0007669"/>
    <property type="project" value="UniProtKB-KW"/>
</dbReference>
<dbReference type="AlphaFoldDB" id="A0A9P6D914"/>
<evidence type="ECO:0000256" key="1">
    <source>
        <dbReference type="ARBA" id="ARBA00022741"/>
    </source>
</evidence>
<keyword evidence="7" id="KW-1185">Reference proteome</keyword>
<dbReference type="InterPro" id="IPR014001">
    <property type="entry name" value="Helicase_ATP-bd"/>
</dbReference>
<dbReference type="GO" id="GO:0008094">
    <property type="term" value="F:ATP-dependent activity, acting on DNA"/>
    <property type="evidence" value="ECO:0007669"/>
    <property type="project" value="TreeGrafter"/>
</dbReference>
<keyword evidence="1" id="KW-0547">Nucleotide-binding</keyword>
<dbReference type="SUPFAM" id="SSF52540">
    <property type="entry name" value="P-loop containing nucleoside triphosphate hydrolases"/>
    <property type="match status" value="2"/>
</dbReference>
<dbReference type="PROSITE" id="PS51194">
    <property type="entry name" value="HELICASE_CTER"/>
    <property type="match status" value="1"/>
</dbReference>
<dbReference type="OrthoDB" id="2801544at2759"/>
<keyword evidence="3" id="KW-0067">ATP-binding</keyword>
<evidence type="ECO:0000256" key="3">
    <source>
        <dbReference type="ARBA" id="ARBA00022840"/>
    </source>
</evidence>
<feature type="domain" description="Helicase C-terminal" evidence="5">
    <location>
        <begin position="916"/>
        <end position="1069"/>
    </location>
</feature>
<dbReference type="InterPro" id="IPR000330">
    <property type="entry name" value="SNF2_N"/>
</dbReference>
<evidence type="ECO:0000259" key="5">
    <source>
        <dbReference type="PROSITE" id="PS51194"/>
    </source>
</evidence>
<dbReference type="GO" id="GO:0005634">
    <property type="term" value="C:nucleus"/>
    <property type="evidence" value="ECO:0007669"/>
    <property type="project" value="TreeGrafter"/>
</dbReference>
<proteinExistence type="predicted"/>
<accession>A0A9P6D914</accession>
<evidence type="ECO:0000256" key="4">
    <source>
        <dbReference type="SAM" id="MobiDB-lite"/>
    </source>
</evidence>
<feature type="compositionally biased region" description="Basic and acidic residues" evidence="4">
    <location>
        <begin position="869"/>
        <end position="878"/>
    </location>
</feature>
<dbReference type="Pfam" id="PF00176">
    <property type="entry name" value="SNF2-rel_dom"/>
    <property type="match status" value="1"/>
</dbReference>
<organism evidence="6 7">
    <name type="scientific">Pleurotus eryngii</name>
    <name type="common">Boletus of the steppes</name>
    <dbReference type="NCBI Taxonomy" id="5323"/>
    <lineage>
        <taxon>Eukaryota</taxon>
        <taxon>Fungi</taxon>
        <taxon>Dikarya</taxon>
        <taxon>Basidiomycota</taxon>
        <taxon>Agaricomycotina</taxon>
        <taxon>Agaricomycetes</taxon>
        <taxon>Agaricomycetidae</taxon>
        <taxon>Agaricales</taxon>
        <taxon>Pleurotineae</taxon>
        <taxon>Pleurotaceae</taxon>
        <taxon>Pleurotus</taxon>
    </lineage>
</organism>
<comment type="caution">
    <text evidence="6">The sequence shown here is derived from an EMBL/GenBank/DDBJ whole genome shotgun (WGS) entry which is preliminary data.</text>
</comment>
<dbReference type="InterPro" id="IPR027417">
    <property type="entry name" value="P-loop_NTPase"/>
</dbReference>
<dbReference type="InterPro" id="IPR050628">
    <property type="entry name" value="SNF2_RAD54_helicase_TF"/>
</dbReference>
<gene>
    <name evidence="6" type="ORF">BDN71DRAFT_1555041</name>
</gene>
<dbReference type="InterPro" id="IPR049730">
    <property type="entry name" value="SNF2/RAD54-like_C"/>
</dbReference>
<feature type="region of interest" description="Disordered" evidence="4">
    <location>
        <begin position="869"/>
        <end position="891"/>
    </location>
</feature>
<dbReference type="GO" id="GO:0006281">
    <property type="term" value="P:DNA repair"/>
    <property type="evidence" value="ECO:0007669"/>
    <property type="project" value="TreeGrafter"/>
</dbReference>
<sequence>MSCTTCSTCAVCSASTAARAPAAATPFSTWNLIPAGTFRLTLHLDQHLDGICDHTHEEDGWHIMSSRTMSCFGSRSSFLLELEFLIQKHFVVVTYQLEPEFEVMARVYLVPYDLSNVKGSLRKRPTTVLNPARRYLKALIPMLSLNPMHWNSECTDEAMKPFHEPPCTLAQIYSNLPSPNPQLIGPSTGTIPKLLDFSFDIEKTLGLRSRLYQYQRQTVAQLIQRECGKASIPDPLYVPIKSVTGATFFFQPGTYEVLQERPMVVPTTGGILCEELGTGKTIMILALILATRRELSTPEESITDVRPVLTSTALRYFPSAPYDQIRQRFGGGRRALNDDDPATRVPSLVELLIHVSRTSPQPATRYGEALESAGLNKLIRATVPFYHHYLGDPTTYERARRDQSRPAPRTIYLTSATLVVVPSNLIGQWYREIHKHCQVELRVLQLRTNSTFPPVKSLASDYDVSFPYTRIILLSNFRGIKIDCNVNKLHTSRTCICGIFPHTQARIPDCRCEDLPVSPLLQIRWKRLVIDEGHVSSSLNTLLTPFVKLLSIQSKWIVTGTPTTNLLGLSFGSSPIKEQNDDTDDEWRPSNIQAMVRPAEGSMCWTKTDRLDLQKFGAMLTHFIGTQQFLSNTNLYKACVIDALMDSDGPRPTAIQVINQLMASFMVRHRISDIETEITLPPLRTDNILLDLEPIAAKSYNAMQASIVVNAIDSQRTDQDYLFHPRNATSLQLAVANLSQIMFWGTSEDRYNVFELSQNAEQQEQRAIERGSSPQDIQLLREALSHVKAAVVDQTWIASQAHPEIPFQVLDMPHDIFDAWTVIRPTSEDQPRARLMHPLHLTKLKQALLSRPLAPTDWLVEMGHQLHDTEIRDTEKSKKPPGNGIPNRSLQTAAPPILLRQSSLSRTSIGCSASSKLNYIINEVLQYSPTEKFLIFSQSPLTLAHVKDALDLVHVPYVQFTTQVNVRTREEQVVTFETSETHRVFLMELRHGARGLNLISASRVIFCEPVWQADIESQAIKRVHRIGQTKPVHVKTLVIRDSAEEYMINRRDKLKRQTSKIPKMLEEQGMRYFIMVCLFFRIAPRRLMAEDL</sequence>
<dbReference type="CDD" id="cd18793">
    <property type="entry name" value="SF2_C_SNF"/>
    <property type="match status" value="1"/>
</dbReference>
<dbReference type="Pfam" id="PF00271">
    <property type="entry name" value="Helicase_C"/>
    <property type="match status" value="1"/>
</dbReference>
<reference evidence="6" key="1">
    <citation type="submission" date="2020-11" db="EMBL/GenBank/DDBJ databases">
        <authorList>
            <consortium name="DOE Joint Genome Institute"/>
            <person name="Ahrendt S."/>
            <person name="Riley R."/>
            <person name="Andreopoulos W."/>
            <person name="Labutti K."/>
            <person name="Pangilinan J."/>
            <person name="Ruiz-Duenas F.J."/>
            <person name="Barrasa J.M."/>
            <person name="Sanchez-Garcia M."/>
            <person name="Camarero S."/>
            <person name="Miyauchi S."/>
            <person name="Serrano A."/>
            <person name="Linde D."/>
            <person name="Babiker R."/>
            <person name="Drula E."/>
            <person name="Ayuso-Fernandez I."/>
            <person name="Pacheco R."/>
            <person name="Padilla G."/>
            <person name="Ferreira P."/>
            <person name="Barriuso J."/>
            <person name="Kellner H."/>
            <person name="Castanera R."/>
            <person name="Alfaro M."/>
            <person name="Ramirez L."/>
            <person name="Pisabarro A.G."/>
            <person name="Kuo A."/>
            <person name="Tritt A."/>
            <person name="Lipzen A."/>
            <person name="He G."/>
            <person name="Yan M."/>
            <person name="Ng V."/>
            <person name="Cullen D."/>
            <person name="Martin F."/>
            <person name="Rosso M.-N."/>
            <person name="Henrissat B."/>
            <person name="Hibbett D."/>
            <person name="Martinez A.T."/>
            <person name="Grigoriev I.V."/>
        </authorList>
    </citation>
    <scope>NUCLEOTIDE SEQUENCE</scope>
    <source>
        <strain evidence="6">ATCC 90797</strain>
    </source>
</reference>
<dbReference type="Gene3D" id="3.40.50.300">
    <property type="entry name" value="P-loop containing nucleotide triphosphate hydrolases"/>
    <property type="match status" value="1"/>
</dbReference>
<protein>
    <recommendedName>
        <fullName evidence="5">Helicase C-terminal domain-containing protein</fullName>
    </recommendedName>
</protein>
<dbReference type="GO" id="GO:0005524">
    <property type="term" value="F:ATP binding"/>
    <property type="evidence" value="ECO:0007669"/>
    <property type="project" value="UniProtKB-KW"/>
</dbReference>
<dbReference type="Gene3D" id="3.40.50.10810">
    <property type="entry name" value="Tandem AAA-ATPase domain"/>
    <property type="match status" value="1"/>
</dbReference>
<dbReference type="InterPro" id="IPR001650">
    <property type="entry name" value="Helicase_C-like"/>
</dbReference>
<dbReference type="PANTHER" id="PTHR45626:SF51">
    <property type="entry name" value="SNF2-RELATED DOMAIN-CONTAINING PROTEIN"/>
    <property type="match status" value="1"/>
</dbReference>
<name>A0A9P6D914_PLEER</name>
<dbReference type="PANTHER" id="PTHR45626">
    <property type="entry name" value="TRANSCRIPTION TERMINATION FACTOR 2-RELATED"/>
    <property type="match status" value="1"/>
</dbReference>
<dbReference type="EMBL" id="MU154558">
    <property type="protein sequence ID" value="KAF9495832.1"/>
    <property type="molecule type" value="Genomic_DNA"/>
</dbReference>
<evidence type="ECO:0000313" key="7">
    <source>
        <dbReference type="Proteomes" id="UP000807025"/>
    </source>
</evidence>
<dbReference type="Proteomes" id="UP000807025">
    <property type="component" value="Unassembled WGS sequence"/>
</dbReference>
<evidence type="ECO:0000313" key="6">
    <source>
        <dbReference type="EMBL" id="KAF9495832.1"/>
    </source>
</evidence>
<keyword evidence="2" id="KW-0378">Hydrolase</keyword>
<dbReference type="SMART" id="SM00487">
    <property type="entry name" value="DEXDc"/>
    <property type="match status" value="1"/>
</dbReference>
<dbReference type="InterPro" id="IPR038718">
    <property type="entry name" value="SNF2-like_sf"/>
</dbReference>
<evidence type="ECO:0000256" key="2">
    <source>
        <dbReference type="ARBA" id="ARBA00022801"/>
    </source>
</evidence>